<sequence length="134" mass="15280">MTAKHDNASASGSDEVDFSRIPKDFPRPERSGAVPGAQVKFLATKYKGKFYEAGCTPPEIYERWQVCEDLGHQFAESCIRTKNGKRKNMPEEDIVEQYLHRLEAADWVSPTEARWIIRRAAEIIEWPLPACLQA</sequence>
<protein>
    <submittedName>
        <fullName evidence="2">Uncharacterized protein</fullName>
    </submittedName>
</protein>
<evidence type="ECO:0000256" key="1">
    <source>
        <dbReference type="SAM" id="MobiDB-lite"/>
    </source>
</evidence>
<reference evidence="3" key="1">
    <citation type="submission" date="2018-09" db="EMBL/GenBank/DDBJ databases">
        <authorList>
            <person name="Zhu H."/>
        </authorList>
    </citation>
    <scope>NUCLEOTIDE SEQUENCE [LARGE SCALE GENOMIC DNA]</scope>
    <source>
        <strain evidence="3">K1S02-23</strain>
    </source>
</reference>
<evidence type="ECO:0000313" key="2">
    <source>
        <dbReference type="EMBL" id="RJG02693.1"/>
    </source>
</evidence>
<evidence type="ECO:0000313" key="3">
    <source>
        <dbReference type="Proteomes" id="UP000266327"/>
    </source>
</evidence>
<proteinExistence type="predicted"/>
<comment type="caution">
    <text evidence="2">The sequence shown here is derived from an EMBL/GenBank/DDBJ whole genome shotgun (WGS) entry which is preliminary data.</text>
</comment>
<dbReference type="Proteomes" id="UP000266327">
    <property type="component" value="Unassembled WGS sequence"/>
</dbReference>
<dbReference type="AlphaFoldDB" id="A0A3A3G2I8"/>
<feature type="compositionally biased region" description="Basic and acidic residues" evidence="1">
    <location>
        <begin position="17"/>
        <end position="30"/>
    </location>
</feature>
<organism evidence="2 3">
    <name type="scientific">Noviherbaspirillum sedimenti</name>
    <dbReference type="NCBI Taxonomy" id="2320865"/>
    <lineage>
        <taxon>Bacteria</taxon>
        <taxon>Pseudomonadati</taxon>
        <taxon>Pseudomonadota</taxon>
        <taxon>Betaproteobacteria</taxon>
        <taxon>Burkholderiales</taxon>
        <taxon>Oxalobacteraceae</taxon>
        <taxon>Noviherbaspirillum</taxon>
    </lineage>
</organism>
<name>A0A3A3G2I8_9BURK</name>
<gene>
    <name evidence="2" type="ORF">D3878_14825</name>
</gene>
<keyword evidence="3" id="KW-1185">Reference proteome</keyword>
<dbReference type="EMBL" id="QYUQ01000002">
    <property type="protein sequence ID" value="RJG02693.1"/>
    <property type="molecule type" value="Genomic_DNA"/>
</dbReference>
<dbReference type="RefSeq" id="WP_119786195.1">
    <property type="nucleotide sequence ID" value="NZ_QYUQ01000002.1"/>
</dbReference>
<feature type="region of interest" description="Disordered" evidence="1">
    <location>
        <begin position="1"/>
        <end position="32"/>
    </location>
</feature>
<dbReference type="OrthoDB" id="8910207at2"/>
<accession>A0A3A3G2I8</accession>